<comment type="caution">
    <text evidence="1">The sequence shown here is derived from an EMBL/GenBank/DDBJ whole genome shotgun (WGS) entry which is preliminary data.</text>
</comment>
<name>X0S136_9ZZZZ</name>
<feature type="non-terminal residue" evidence="1">
    <location>
        <position position="1"/>
    </location>
</feature>
<organism evidence="1">
    <name type="scientific">marine sediment metagenome</name>
    <dbReference type="NCBI Taxonomy" id="412755"/>
    <lineage>
        <taxon>unclassified sequences</taxon>
        <taxon>metagenomes</taxon>
        <taxon>ecological metagenomes</taxon>
    </lineage>
</organism>
<accession>X0S136</accession>
<protein>
    <submittedName>
        <fullName evidence="1">Uncharacterized protein</fullName>
    </submittedName>
</protein>
<reference evidence="1" key="1">
    <citation type="journal article" date="2014" name="Front. Microbiol.">
        <title>High frequency of phylogenetically diverse reductive dehalogenase-homologous genes in deep subseafloor sedimentary metagenomes.</title>
        <authorList>
            <person name="Kawai M."/>
            <person name="Futagami T."/>
            <person name="Toyoda A."/>
            <person name="Takaki Y."/>
            <person name="Nishi S."/>
            <person name="Hori S."/>
            <person name="Arai W."/>
            <person name="Tsubouchi T."/>
            <person name="Morono Y."/>
            <person name="Uchiyama I."/>
            <person name="Ito T."/>
            <person name="Fujiyama A."/>
            <person name="Inagaki F."/>
            <person name="Takami H."/>
        </authorList>
    </citation>
    <scope>NUCLEOTIDE SEQUENCE</scope>
    <source>
        <strain evidence="1">Expedition CK06-06</strain>
    </source>
</reference>
<dbReference type="AlphaFoldDB" id="X0S136"/>
<feature type="non-terminal residue" evidence="1">
    <location>
        <position position="460"/>
    </location>
</feature>
<gene>
    <name evidence="1" type="ORF">S01H1_08214</name>
</gene>
<sequence>RQLVETKADLTGVTTWNQSGGVWLFDGAIVSVGQDPIPENNGIYFLASASTYTDINSWVKAGTGEGGGTITGGTNGLSTSGTNIVLGGPLTGDTTIEGNETSSLDFGTFVNHNFIFLSSCAVNIKNASGSTVNSHYIAGNQTYNIFGHVAYCDGDGKENQIQVIGGSGTTGGITITTCQGAYMKYGEDVTGFGYATADPRWIPDAAWVTGNTGTGNVNWDGSTANALGTYVDADTVCAEPNLVFNGSLLTVTGAVCASTCVKTAVLQQTTGAGAGCVLISNAGGCGVWTTPSAGVTNLGYSTAITTGTVTSDTGTNATIPAATTSLAGLMVCADKVKLDGIANGAQVNVATDLSTSYATTTVTINSTTGTNATINAATASLAGVVTNGTQTFAGTKITSLWCGSTWVKAPTLCGTTDVRAAFVCSTGNAVIDATMTAVSVCGSTLVRGATFCATTLASAL</sequence>
<evidence type="ECO:0000313" key="1">
    <source>
        <dbReference type="EMBL" id="GAF74774.1"/>
    </source>
</evidence>
<proteinExistence type="predicted"/>
<dbReference type="EMBL" id="BARS01004218">
    <property type="protein sequence ID" value="GAF74774.1"/>
    <property type="molecule type" value="Genomic_DNA"/>
</dbReference>